<evidence type="ECO:0000313" key="3">
    <source>
        <dbReference type="EMBL" id="EED93213.1"/>
    </source>
</evidence>
<dbReference type="InterPro" id="IPR043136">
    <property type="entry name" value="B30.2/SPRY_sf"/>
</dbReference>
<dbReference type="InterPro" id="IPR011333">
    <property type="entry name" value="SKP1/BTB/POZ_sf"/>
</dbReference>
<dbReference type="PANTHER" id="PTHR14499:SF136">
    <property type="entry name" value="GH08630P"/>
    <property type="match status" value="1"/>
</dbReference>
<organism evidence="3 4">
    <name type="scientific">Thalassiosira pseudonana</name>
    <name type="common">Marine diatom</name>
    <name type="synonym">Cyclotella nana</name>
    <dbReference type="NCBI Taxonomy" id="35128"/>
    <lineage>
        <taxon>Eukaryota</taxon>
        <taxon>Sar</taxon>
        <taxon>Stramenopiles</taxon>
        <taxon>Ochrophyta</taxon>
        <taxon>Bacillariophyta</taxon>
        <taxon>Coscinodiscophyceae</taxon>
        <taxon>Thalassiosirophycidae</taxon>
        <taxon>Thalassiosirales</taxon>
        <taxon>Thalassiosiraceae</taxon>
        <taxon>Thalassiosira</taxon>
    </lineage>
</organism>
<dbReference type="HOGENOM" id="CLU_777289_0_0_1"/>
<dbReference type="Gene3D" id="2.60.120.920">
    <property type="match status" value="1"/>
</dbReference>
<dbReference type="eggNOG" id="ENOG502SD62">
    <property type="taxonomic scope" value="Eukaryota"/>
</dbReference>
<name>B8C1B8_THAPS</name>
<reference evidence="3 4" key="1">
    <citation type="journal article" date="2004" name="Science">
        <title>The genome of the diatom Thalassiosira pseudonana: ecology, evolution, and metabolism.</title>
        <authorList>
            <person name="Armbrust E.V."/>
            <person name="Berges J.A."/>
            <person name="Bowler C."/>
            <person name="Green B.R."/>
            <person name="Martinez D."/>
            <person name="Putnam N.H."/>
            <person name="Zhou S."/>
            <person name="Allen A.E."/>
            <person name="Apt K.E."/>
            <person name="Bechner M."/>
            <person name="Brzezinski M.A."/>
            <person name="Chaal B.K."/>
            <person name="Chiovitti A."/>
            <person name="Davis A.K."/>
            <person name="Demarest M.S."/>
            <person name="Detter J.C."/>
            <person name="Glavina T."/>
            <person name="Goodstein D."/>
            <person name="Hadi M.Z."/>
            <person name="Hellsten U."/>
            <person name="Hildebrand M."/>
            <person name="Jenkins B.D."/>
            <person name="Jurka J."/>
            <person name="Kapitonov V.V."/>
            <person name="Kroger N."/>
            <person name="Lau W.W."/>
            <person name="Lane T.W."/>
            <person name="Larimer F.W."/>
            <person name="Lippmeier J.C."/>
            <person name="Lucas S."/>
            <person name="Medina M."/>
            <person name="Montsant A."/>
            <person name="Obornik M."/>
            <person name="Parker M.S."/>
            <person name="Palenik B."/>
            <person name="Pazour G.J."/>
            <person name="Richardson P.M."/>
            <person name="Rynearson T.A."/>
            <person name="Saito M.A."/>
            <person name="Schwartz D.C."/>
            <person name="Thamatrakoln K."/>
            <person name="Valentin K."/>
            <person name="Vardi A."/>
            <person name="Wilkerson F.P."/>
            <person name="Rokhsar D.S."/>
        </authorList>
    </citation>
    <scope>NUCLEOTIDE SEQUENCE [LARGE SCALE GENOMIC DNA]</scope>
    <source>
        <strain evidence="3 4">CCMP1335</strain>
    </source>
</reference>
<dbReference type="RefSeq" id="XP_002289676.1">
    <property type="nucleotide sequence ID" value="XM_002289640.1"/>
</dbReference>
<proteinExistence type="predicted"/>
<keyword evidence="1" id="KW-0175">Coiled coil</keyword>
<dbReference type="InParanoid" id="B8C1B8"/>
<dbReference type="PANTHER" id="PTHR14499">
    <property type="entry name" value="POTASSIUM CHANNEL TETRAMERIZATION DOMAIN-CONTAINING"/>
    <property type="match status" value="1"/>
</dbReference>
<evidence type="ECO:0000256" key="1">
    <source>
        <dbReference type="SAM" id="Coils"/>
    </source>
</evidence>
<feature type="domain" description="Potassium channel tetramerisation-type BTB" evidence="2">
    <location>
        <begin position="78"/>
        <end position="169"/>
    </location>
</feature>
<dbReference type="GO" id="GO:0051260">
    <property type="term" value="P:protein homooligomerization"/>
    <property type="evidence" value="ECO:0007669"/>
    <property type="project" value="InterPro"/>
</dbReference>
<keyword evidence="4" id="KW-1185">Reference proteome</keyword>
<gene>
    <name evidence="3" type="ORF">THAPSDRAFT_22155</name>
</gene>
<dbReference type="Proteomes" id="UP000001449">
    <property type="component" value="Chromosome 4"/>
</dbReference>
<dbReference type="GeneID" id="7452604"/>
<sequence length="357" mass="39953">MPFSSSDNIRRYHSTSQMSKFDSDASSLDETLANLTLILKQKQQTLEEREHEINRKAAALESAKSQLFGDKSPSDVLHLNVGGTCIAVLRRTLTSVEGSMLASRFSGRWDDSLERDKNGNLFIDQPINLFEPMINYLRAKANETPLGPPVKSPHLKEYEARMDFYRMVEFYGMSLGIYPCNIELYRGDVGCADISDYPDCSVTARDWSTFTLQTQGHEREIISFEVVLGNVERMQIGWINESKYVENLSNDKNNGVGEELNSLALDCCRGGFLNQGEFIKLEGLSIGSGSVIRCEQKGCRWFCDGRLVISSIASDDATHFVNTFHPPGQVNGKDDKIIPSFSGKGHWRLGQIVLSNP</sequence>
<dbReference type="EMBL" id="CM000641">
    <property type="protein sequence ID" value="EED93213.1"/>
    <property type="molecule type" value="Genomic_DNA"/>
</dbReference>
<evidence type="ECO:0000313" key="4">
    <source>
        <dbReference type="Proteomes" id="UP000001449"/>
    </source>
</evidence>
<dbReference type="PaxDb" id="35128-Thaps22155"/>
<dbReference type="Pfam" id="PF02214">
    <property type="entry name" value="BTB_2"/>
    <property type="match status" value="1"/>
</dbReference>
<protein>
    <recommendedName>
        <fullName evidence="2">Potassium channel tetramerisation-type BTB domain-containing protein</fullName>
    </recommendedName>
</protein>
<dbReference type="OMA" id="MQIGWIN"/>
<dbReference type="InterPro" id="IPR003131">
    <property type="entry name" value="T1-type_BTB"/>
</dbReference>
<dbReference type="AlphaFoldDB" id="B8C1B8"/>
<feature type="coiled-coil region" evidence="1">
    <location>
        <begin position="32"/>
        <end position="66"/>
    </location>
</feature>
<dbReference type="SUPFAM" id="SSF54695">
    <property type="entry name" value="POZ domain"/>
    <property type="match status" value="1"/>
</dbReference>
<reference evidence="3 4" key="2">
    <citation type="journal article" date="2008" name="Nature">
        <title>The Phaeodactylum genome reveals the evolutionary history of diatom genomes.</title>
        <authorList>
            <person name="Bowler C."/>
            <person name="Allen A.E."/>
            <person name="Badger J.H."/>
            <person name="Grimwood J."/>
            <person name="Jabbari K."/>
            <person name="Kuo A."/>
            <person name="Maheswari U."/>
            <person name="Martens C."/>
            <person name="Maumus F."/>
            <person name="Otillar R.P."/>
            <person name="Rayko E."/>
            <person name="Salamov A."/>
            <person name="Vandepoele K."/>
            <person name="Beszteri B."/>
            <person name="Gruber A."/>
            <person name="Heijde M."/>
            <person name="Katinka M."/>
            <person name="Mock T."/>
            <person name="Valentin K."/>
            <person name="Verret F."/>
            <person name="Berges J.A."/>
            <person name="Brownlee C."/>
            <person name="Cadoret J.P."/>
            <person name="Chiovitti A."/>
            <person name="Choi C.J."/>
            <person name="Coesel S."/>
            <person name="De Martino A."/>
            <person name="Detter J.C."/>
            <person name="Durkin C."/>
            <person name="Falciatore A."/>
            <person name="Fournet J."/>
            <person name="Haruta M."/>
            <person name="Huysman M.J."/>
            <person name="Jenkins B.D."/>
            <person name="Jiroutova K."/>
            <person name="Jorgensen R.E."/>
            <person name="Joubert Y."/>
            <person name="Kaplan A."/>
            <person name="Kroger N."/>
            <person name="Kroth P.G."/>
            <person name="La Roche J."/>
            <person name="Lindquist E."/>
            <person name="Lommer M."/>
            <person name="Martin-Jezequel V."/>
            <person name="Lopez P.J."/>
            <person name="Lucas S."/>
            <person name="Mangogna M."/>
            <person name="McGinnis K."/>
            <person name="Medlin L.K."/>
            <person name="Montsant A."/>
            <person name="Oudot-Le Secq M.P."/>
            <person name="Napoli C."/>
            <person name="Obornik M."/>
            <person name="Parker M.S."/>
            <person name="Petit J.L."/>
            <person name="Porcel B.M."/>
            <person name="Poulsen N."/>
            <person name="Robison M."/>
            <person name="Rychlewski L."/>
            <person name="Rynearson T.A."/>
            <person name="Schmutz J."/>
            <person name="Shapiro H."/>
            <person name="Siaut M."/>
            <person name="Stanley M."/>
            <person name="Sussman M.R."/>
            <person name="Taylor A.R."/>
            <person name="Vardi A."/>
            <person name="von Dassow P."/>
            <person name="Vyverman W."/>
            <person name="Willis A."/>
            <person name="Wyrwicz L.S."/>
            <person name="Rokhsar D.S."/>
            <person name="Weissenbach J."/>
            <person name="Armbrust E.V."/>
            <person name="Green B.R."/>
            <person name="Van de Peer Y."/>
            <person name="Grigoriev I.V."/>
        </authorList>
    </citation>
    <scope>NUCLEOTIDE SEQUENCE [LARGE SCALE GENOMIC DNA]</scope>
    <source>
        <strain evidence="3 4">CCMP1335</strain>
    </source>
</reference>
<evidence type="ECO:0000259" key="2">
    <source>
        <dbReference type="Pfam" id="PF02214"/>
    </source>
</evidence>
<dbReference type="Gene3D" id="3.30.710.10">
    <property type="entry name" value="Potassium Channel Kv1.1, Chain A"/>
    <property type="match status" value="1"/>
</dbReference>
<accession>B8C1B8</accession>
<dbReference type="KEGG" id="tps:THAPSDRAFT_22155"/>